<dbReference type="GeneID" id="14212837"/>
<keyword evidence="1" id="KW-1133">Transmembrane helix</keyword>
<accession>L0ABJ8</accession>
<feature type="transmembrane region" description="Helical" evidence="1">
    <location>
        <begin position="6"/>
        <end position="23"/>
    </location>
</feature>
<sequence length="99" mass="10736">MISDVLLYSFLLVGILIGVSINLSKKANRKVVKTLNLLTTISVLDLIFFMAITAGDYISRYLTGNEGISLIYSIVLYSIIPGFLGVIIASIIMGGRHGK</sequence>
<name>L0ABJ8_CALLD</name>
<dbReference type="HOGENOM" id="CLU_2313636_0_0_2"/>
<feature type="transmembrane region" description="Helical" evidence="1">
    <location>
        <begin position="35"/>
        <end position="58"/>
    </location>
</feature>
<proteinExistence type="predicted"/>
<dbReference type="AlphaFoldDB" id="L0ABJ8"/>
<dbReference type="InParanoid" id="L0ABJ8"/>
<reference evidence="3" key="1">
    <citation type="submission" date="2012-03" db="EMBL/GenBank/DDBJ databases">
        <title>Complete genome of Caldisphaera lagunensis DSM 15908.</title>
        <authorList>
            <person name="Lucas S."/>
            <person name="Copeland A."/>
            <person name="Lapidus A."/>
            <person name="Glavina del Rio T."/>
            <person name="Dalin E."/>
            <person name="Tice H."/>
            <person name="Bruce D."/>
            <person name="Goodwin L."/>
            <person name="Pitluck S."/>
            <person name="Peters L."/>
            <person name="Mikhailova N."/>
            <person name="Teshima H."/>
            <person name="Kyrpides N."/>
            <person name="Mavromatis K."/>
            <person name="Ivanova N."/>
            <person name="Brettin T."/>
            <person name="Detter J.C."/>
            <person name="Han C."/>
            <person name="Larimer F."/>
            <person name="Land M."/>
            <person name="Hauser L."/>
            <person name="Markowitz V."/>
            <person name="Cheng J.-F."/>
            <person name="Hugenholtz P."/>
            <person name="Woyke T."/>
            <person name="Wu D."/>
            <person name="Spring S."/>
            <person name="Schroeder M."/>
            <person name="Brambilla E."/>
            <person name="Klenk H.-P."/>
            <person name="Eisen J.A."/>
        </authorList>
    </citation>
    <scope>NUCLEOTIDE SEQUENCE [LARGE SCALE GENOMIC DNA]</scope>
    <source>
        <strain evidence="3">DSM 15908 / JCM 11604 / IC-154</strain>
    </source>
</reference>
<keyword evidence="1" id="KW-0472">Membrane</keyword>
<evidence type="ECO:0000313" key="2">
    <source>
        <dbReference type="EMBL" id="AFZ71273.1"/>
    </source>
</evidence>
<feature type="transmembrane region" description="Helical" evidence="1">
    <location>
        <begin position="70"/>
        <end position="93"/>
    </location>
</feature>
<dbReference type="RefSeq" id="WP_015233170.1">
    <property type="nucleotide sequence ID" value="NC_019791.1"/>
</dbReference>
<protein>
    <submittedName>
        <fullName evidence="2">Uncharacterized protein</fullName>
    </submittedName>
</protein>
<evidence type="ECO:0000313" key="3">
    <source>
        <dbReference type="Proteomes" id="UP000010469"/>
    </source>
</evidence>
<keyword evidence="1" id="KW-0812">Transmembrane</keyword>
<gene>
    <name evidence="2" type="ordered locus">Calag_1575</name>
</gene>
<dbReference type="KEGG" id="clg:Calag_1575"/>
<dbReference type="EMBL" id="CP003378">
    <property type="protein sequence ID" value="AFZ71273.1"/>
    <property type="molecule type" value="Genomic_DNA"/>
</dbReference>
<dbReference type="Proteomes" id="UP000010469">
    <property type="component" value="Chromosome"/>
</dbReference>
<keyword evidence="3" id="KW-1185">Reference proteome</keyword>
<organism evidence="2 3">
    <name type="scientific">Caldisphaera lagunensis (strain DSM 15908 / JCM 11604 / ANMR 0165 / IC-154)</name>
    <dbReference type="NCBI Taxonomy" id="1056495"/>
    <lineage>
        <taxon>Archaea</taxon>
        <taxon>Thermoproteota</taxon>
        <taxon>Thermoprotei</taxon>
        <taxon>Acidilobales</taxon>
        <taxon>Caldisphaeraceae</taxon>
        <taxon>Caldisphaera</taxon>
    </lineage>
</organism>
<dbReference type="STRING" id="1056495.Calag_1575"/>
<evidence type="ECO:0000256" key="1">
    <source>
        <dbReference type="SAM" id="Phobius"/>
    </source>
</evidence>